<dbReference type="AlphaFoldDB" id="A0A2P2BQ17"/>
<keyword evidence="1" id="KW-0645">Protease</keyword>
<reference evidence="1 2" key="1">
    <citation type="submission" date="2014-09" db="EMBL/GenBank/DDBJ databases">
        <authorList>
            <person name="Hornung B.V."/>
        </authorList>
    </citation>
    <scope>NUCLEOTIDE SEQUENCE [LARGE SCALE GENOMIC DNA]</scope>
    <source>
        <strain evidence="1 2">FRIFI</strain>
    </source>
</reference>
<sequence>MFGISYYQDNEYNCSCLSKYSIVGANSLDIDVDYCEPEIRSDIVMPEYKSVRLWGQIVNHKGEPVENALVKLLGVECYDDQIYYKGIAHTISDCEGFYQFDLSDYEDKYSSFKLLVNKATYDSEKVVSLESNNCDSCCNQNYCDDYSKCDISSFSSLNYYPRKFSTFYEIKNNFNCICKKNHNCKNRITCNKKHDKNISRS</sequence>
<dbReference type="GO" id="GO:0004180">
    <property type="term" value="F:carboxypeptidase activity"/>
    <property type="evidence" value="ECO:0007669"/>
    <property type="project" value="UniProtKB-KW"/>
</dbReference>
<name>A0A2P2BQ17_9FIRM</name>
<dbReference type="EMBL" id="LN650648">
    <property type="protein sequence ID" value="CEI72426.1"/>
    <property type="molecule type" value="Genomic_DNA"/>
</dbReference>
<dbReference type="SUPFAM" id="SSF49464">
    <property type="entry name" value="Carboxypeptidase regulatory domain-like"/>
    <property type="match status" value="1"/>
</dbReference>
<keyword evidence="1" id="KW-0121">Carboxypeptidase</keyword>
<accession>A0A2P2BQ17</accession>
<evidence type="ECO:0000313" key="2">
    <source>
        <dbReference type="Proteomes" id="UP000245695"/>
    </source>
</evidence>
<dbReference type="KEGG" id="rhom:FRIFI_0886"/>
<organism evidence="1 2">
    <name type="scientific">Romboutsia hominis</name>
    <dbReference type="NCBI Taxonomy" id="1507512"/>
    <lineage>
        <taxon>Bacteria</taxon>
        <taxon>Bacillati</taxon>
        <taxon>Bacillota</taxon>
        <taxon>Clostridia</taxon>
        <taxon>Peptostreptococcales</taxon>
        <taxon>Peptostreptococcaceae</taxon>
        <taxon>Romboutsia</taxon>
    </lineage>
</organism>
<dbReference type="InterPro" id="IPR008969">
    <property type="entry name" value="CarboxyPept-like_regulatory"/>
</dbReference>
<evidence type="ECO:0000313" key="1">
    <source>
        <dbReference type="EMBL" id="CEI72426.1"/>
    </source>
</evidence>
<keyword evidence="1" id="KW-0378">Hydrolase</keyword>
<dbReference type="RefSeq" id="WP_166505100.1">
    <property type="nucleotide sequence ID" value="NZ_JAKNTL010000007.1"/>
</dbReference>
<gene>
    <name evidence="1" type="ORF">FRIFI_0886</name>
</gene>
<keyword evidence="2" id="KW-1185">Reference proteome</keyword>
<dbReference type="Proteomes" id="UP000245695">
    <property type="component" value="Chromosome 1"/>
</dbReference>
<proteinExistence type="predicted"/>
<protein>
    <submittedName>
        <fullName evidence="1">Carboxypeptidase-like, regulatory domain</fullName>
    </submittedName>
</protein>